<accession>A0AAU9CU82</accession>
<dbReference type="AlphaFoldDB" id="A0AAU9CU82"/>
<dbReference type="Proteomes" id="UP001321825">
    <property type="component" value="Chromosome"/>
</dbReference>
<sequence>MVVDSTWEQYTADLLEKHDKVQAWAKNDHLGFQVHYLWRGSKRRFVPDFLIRLRNGKILILEIKGQDSPQNRAKREALGLWIRAVNQAGGFGEWVARTAFEPAQVHDIISDVAK</sequence>
<dbReference type="Gene3D" id="3.40.91.30">
    <property type="match status" value="1"/>
</dbReference>
<name>A0AAU9CU82_9GAMM</name>
<evidence type="ECO:0008006" key="3">
    <source>
        <dbReference type="Google" id="ProtNLM"/>
    </source>
</evidence>
<organism evidence="1 2">
    <name type="scientific">Methylomarinovum caldicuralii</name>
    <dbReference type="NCBI Taxonomy" id="438856"/>
    <lineage>
        <taxon>Bacteria</taxon>
        <taxon>Pseudomonadati</taxon>
        <taxon>Pseudomonadota</taxon>
        <taxon>Gammaproteobacteria</taxon>
        <taxon>Methylococcales</taxon>
        <taxon>Methylothermaceae</taxon>
        <taxon>Methylomarinovum</taxon>
    </lineage>
</organism>
<protein>
    <recommendedName>
        <fullName evidence="3">VRR-NUC domain-containing protein</fullName>
    </recommendedName>
</protein>
<dbReference type="KEGG" id="mcau:MIT9_P1050"/>
<evidence type="ECO:0000313" key="2">
    <source>
        <dbReference type="Proteomes" id="UP001321825"/>
    </source>
</evidence>
<proteinExistence type="predicted"/>
<gene>
    <name evidence="1" type="ORF">MIT9_P1050</name>
</gene>
<dbReference type="EMBL" id="AP024714">
    <property type="protein sequence ID" value="BCX81472.1"/>
    <property type="molecule type" value="Genomic_DNA"/>
</dbReference>
<evidence type="ECO:0000313" key="1">
    <source>
        <dbReference type="EMBL" id="BCX81472.1"/>
    </source>
</evidence>
<reference evidence="2" key="1">
    <citation type="journal article" date="2024" name="Int. J. Syst. Evol. Microbiol.">
        <title>Methylomarinovum tepidoasis sp. nov., a moderately thermophilic methanotroph of the family Methylothermaceae isolated from a deep-sea hydrothermal field.</title>
        <authorList>
            <person name="Hirayama H."/>
            <person name="Takaki Y."/>
            <person name="Abe M."/>
            <person name="Miyazaki M."/>
            <person name="Uematsu K."/>
            <person name="Matsui Y."/>
            <person name="Takai K."/>
        </authorList>
    </citation>
    <scope>NUCLEOTIDE SEQUENCE [LARGE SCALE GENOMIC DNA]</scope>
    <source>
        <strain evidence="2">IT-9</strain>
    </source>
</reference>
<keyword evidence="2" id="KW-1185">Reference proteome</keyword>